<dbReference type="AlphaFoldDB" id="S8F2F8"/>
<proteinExistence type="predicted"/>
<dbReference type="OrthoDB" id="2649950at2759"/>
<name>S8F2F8_FOMSC</name>
<keyword evidence="3" id="KW-1185">Reference proteome</keyword>
<dbReference type="EMBL" id="KE504196">
    <property type="protein sequence ID" value="EPS95970.1"/>
    <property type="molecule type" value="Genomic_DNA"/>
</dbReference>
<reference evidence="2 3" key="1">
    <citation type="journal article" date="2012" name="Science">
        <title>The Paleozoic origin of enzymatic lignin decomposition reconstructed from 31 fungal genomes.</title>
        <authorList>
            <person name="Floudas D."/>
            <person name="Binder M."/>
            <person name="Riley R."/>
            <person name="Barry K."/>
            <person name="Blanchette R.A."/>
            <person name="Henrissat B."/>
            <person name="Martinez A.T."/>
            <person name="Otillar R."/>
            <person name="Spatafora J.W."/>
            <person name="Yadav J.S."/>
            <person name="Aerts A."/>
            <person name="Benoit I."/>
            <person name="Boyd A."/>
            <person name="Carlson A."/>
            <person name="Copeland A."/>
            <person name="Coutinho P.M."/>
            <person name="de Vries R.P."/>
            <person name="Ferreira P."/>
            <person name="Findley K."/>
            <person name="Foster B."/>
            <person name="Gaskell J."/>
            <person name="Glotzer D."/>
            <person name="Gorecki P."/>
            <person name="Heitman J."/>
            <person name="Hesse C."/>
            <person name="Hori C."/>
            <person name="Igarashi K."/>
            <person name="Jurgens J.A."/>
            <person name="Kallen N."/>
            <person name="Kersten P."/>
            <person name="Kohler A."/>
            <person name="Kuees U."/>
            <person name="Kumar T.K.A."/>
            <person name="Kuo A."/>
            <person name="LaButti K."/>
            <person name="Larrondo L.F."/>
            <person name="Lindquist E."/>
            <person name="Ling A."/>
            <person name="Lombard V."/>
            <person name="Lucas S."/>
            <person name="Lundell T."/>
            <person name="Martin R."/>
            <person name="McLaughlin D.J."/>
            <person name="Morgenstern I."/>
            <person name="Morin E."/>
            <person name="Murat C."/>
            <person name="Nagy L.G."/>
            <person name="Nolan M."/>
            <person name="Ohm R.A."/>
            <person name="Patyshakuliyeva A."/>
            <person name="Rokas A."/>
            <person name="Ruiz-Duenas F.J."/>
            <person name="Sabat G."/>
            <person name="Salamov A."/>
            <person name="Samejima M."/>
            <person name="Schmutz J."/>
            <person name="Slot J.C."/>
            <person name="St John F."/>
            <person name="Stenlid J."/>
            <person name="Sun H."/>
            <person name="Sun S."/>
            <person name="Syed K."/>
            <person name="Tsang A."/>
            <person name="Wiebenga A."/>
            <person name="Young D."/>
            <person name="Pisabarro A."/>
            <person name="Eastwood D.C."/>
            <person name="Martin F."/>
            <person name="Cullen D."/>
            <person name="Grigoriev I.V."/>
            <person name="Hibbett D.S."/>
        </authorList>
    </citation>
    <scope>NUCLEOTIDE SEQUENCE</scope>
    <source>
        <strain evidence="3">FP-58527</strain>
    </source>
</reference>
<dbReference type="eggNOG" id="ENOG502SU1W">
    <property type="taxonomic scope" value="Eukaryota"/>
</dbReference>
<gene>
    <name evidence="2" type="ORF">FOMPIDRAFT_1167931</name>
</gene>
<protein>
    <submittedName>
        <fullName evidence="2">Uncharacterized protein</fullName>
    </submittedName>
</protein>
<organism evidence="2 3">
    <name type="scientific">Fomitopsis schrenkii</name>
    <name type="common">Brown rot fungus</name>
    <dbReference type="NCBI Taxonomy" id="2126942"/>
    <lineage>
        <taxon>Eukaryota</taxon>
        <taxon>Fungi</taxon>
        <taxon>Dikarya</taxon>
        <taxon>Basidiomycota</taxon>
        <taxon>Agaricomycotina</taxon>
        <taxon>Agaricomycetes</taxon>
        <taxon>Polyporales</taxon>
        <taxon>Fomitopsis</taxon>
    </lineage>
</organism>
<sequence>MDCTLITKEHLARTDDDWSRWRASRERNNHLRELQLDRRNIVLDSARPDLSPHIVITPPDSVDAWNNYWASCVNRPGPQDPAYLALLPRSDGLDPLASAPPPPPSAVDGRGAREATGATTPDDAQSEHRALFLGEPRRVYSKSRFRSKVACAAQERDMLFLHNISTAVHRRNLRLATLEAASTAPSFRTRWDAPNYMRRLERPFQWTDEAEPLLTYFTHCLDTTIIDSTTPSTVPHIVIQEPPADEAYIAPYHNDIPPQQNRYYLTIPSPSSHVVYEDEPGVQGADWDLAPGDECSPLLVASVEADFGPDAATASTWSGSEGPATPCGAHYELGEAIIEEFEEYVGEDRATEVGLRPAPPLPVSSCGAERAVDVLECLEEEEEEDLPPFDEWYQNIAGRTASEPVAAA</sequence>
<accession>S8F2F8</accession>
<dbReference type="HOGENOM" id="CLU_637943_0_0_1"/>
<evidence type="ECO:0000313" key="3">
    <source>
        <dbReference type="Proteomes" id="UP000015241"/>
    </source>
</evidence>
<evidence type="ECO:0000256" key="1">
    <source>
        <dbReference type="SAM" id="MobiDB-lite"/>
    </source>
</evidence>
<feature type="region of interest" description="Disordered" evidence="1">
    <location>
        <begin position="93"/>
        <end position="130"/>
    </location>
</feature>
<dbReference type="Proteomes" id="UP000015241">
    <property type="component" value="Unassembled WGS sequence"/>
</dbReference>
<dbReference type="STRING" id="743788.S8F2F8"/>
<evidence type="ECO:0000313" key="2">
    <source>
        <dbReference type="EMBL" id="EPS95970.1"/>
    </source>
</evidence>
<dbReference type="InParanoid" id="S8F2F8"/>